<dbReference type="InterPro" id="IPR048368">
    <property type="entry name" value="COG6_N"/>
</dbReference>
<dbReference type="GeneID" id="88171595"/>
<evidence type="ECO:0000259" key="13">
    <source>
        <dbReference type="Pfam" id="PF20653"/>
    </source>
</evidence>
<feature type="region of interest" description="Disordered" evidence="11">
    <location>
        <begin position="78"/>
        <end position="99"/>
    </location>
</feature>
<evidence type="ECO:0000256" key="9">
    <source>
        <dbReference type="ARBA" id="ARBA00043873"/>
    </source>
</evidence>
<keyword evidence="6 10" id="KW-0333">Golgi apparatus</keyword>
<sequence length="751" mass="84330">MDYIAFEPFPENDALPSPQPSLSIPLKSNIENLGAKLSQFNNLKQFLQLNAADNIEEKVEDSKLAEKYALLSLEQLTKDQKPSDSSSSQDPLARSEALSTRLSRGLNPTFGDASMRELFTRLESKSYEESMDHLVDAGIEGSIARKNLRSQVEAELIKNYASILADYAKPVKVLKTLGERVSALVVSINETKDLLEKDVAATSDLMSEIDALNSEKKSIDLKKSLLVAFRQKFTLNEYEQYVLEYNDINQEFFDALLRAEKINEDCLILLAVDNPKQGRSLLAKNNDLVSKANQKITTFCTRSLSNIYSLNNRERLNTLHMCLDYLSRSPEKLNSVLESFVKTRSASLLDEFSSQINGNNLSDGKSSISDSRPVYFSSHDPVRYIADLLAYVHSIVANEAETVKNLFEGEQDLSQTASKILEQTLGSLAKPIKAEIDRVVSAETRLQTTCQIMTHLELYHLMFNKISDAIGINESIAAAMLLAKEKVELILSNRLAAAKTSNLARLDLSSDLQPPEWIIDFYSDILPVLDTMTSATVFDMPEAEHKKFLELIVDQPISVFEEHLNFESSAFDRRDLVIFKLNFLDLITSKVTPIVLLSLKVAELVLKTKSLRQEAQEIQLQELLRSCSLTDFYNVTNMIFPIDKELLDPSIYQAITENKLFNKEAIAAANEDIQAVLPTALMDSQSTLIKLNNPIDVKEIVTSSFEQFQVFYTLFSAIVTEYLQEPLLSWSSDDVGTMLGIDDSDSYLILE</sequence>
<dbReference type="InterPro" id="IPR048369">
    <property type="entry name" value="COG6_C"/>
</dbReference>
<accession>A0AAX4H405</accession>
<keyword evidence="5 10" id="KW-0653">Protein transport</keyword>
<feature type="domain" description="Conserved Oligomeric Golgi complex subunit 6 C-terminal" evidence="13">
    <location>
        <begin position="277"/>
        <end position="739"/>
    </location>
</feature>
<dbReference type="AlphaFoldDB" id="A0AAX4H405"/>
<evidence type="ECO:0000256" key="4">
    <source>
        <dbReference type="ARBA" id="ARBA00022448"/>
    </source>
</evidence>
<dbReference type="InterPro" id="IPR010490">
    <property type="entry name" value="COG6"/>
</dbReference>
<dbReference type="GO" id="GO:0017119">
    <property type="term" value="C:Golgi transport complex"/>
    <property type="evidence" value="ECO:0007669"/>
    <property type="project" value="UniProtKB-UniRule"/>
</dbReference>
<dbReference type="EMBL" id="CP138894">
    <property type="protein sequence ID" value="WPK23291.1"/>
    <property type="molecule type" value="Genomic_DNA"/>
</dbReference>
<dbReference type="PANTHER" id="PTHR21506">
    <property type="entry name" value="COMPONENT OF OLIGOMERIC GOLGI COMPLEX 6"/>
    <property type="match status" value="1"/>
</dbReference>
<evidence type="ECO:0000256" key="3">
    <source>
        <dbReference type="ARBA" id="ARBA00020973"/>
    </source>
</evidence>
<feature type="domain" description="Conserved oligomeric complex COG6 N-terminal" evidence="12">
    <location>
        <begin position="144"/>
        <end position="244"/>
    </location>
</feature>
<dbReference type="Pfam" id="PF06419">
    <property type="entry name" value="COG6_N"/>
    <property type="match status" value="1"/>
</dbReference>
<reference evidence="14 15" key="1">
    <citation type="submission" date="2023-10" db="EMBL/GenBank/DDBJ databases">
        <title>Draft Genome Sequence of Candida saopaulonensis from a very Premature Infant with Sepsis.</title>
        <authorList>
            <person name="Ning Y."/>
            <person name="Dai R."/>
            <person name="Xiao M."/>
            <person name="Xu Y."/>
            <person name="Yan Q."/>
            <person name="Zhang L."/>
        </authorList>
    </citation>
    <scope>NUCLEOTIDE SEQUENCE [LARGE SCALE GENOMIC DNA]</scope>
    <source>
        <strain evidence="14 15">19XY460</strain>
    </source>
</reference>
<comment type="function">
    <text evidence="10">Acts as component of the peripheral membrane COG complex that is involved in intra-Golgi protein trafficking. COG is located at the cis-Golgi, and regulates tethering of retrograde intra-Golgi vesicles and possibly a number of other membrane trafficking events.</text>
</comment>
<comment type="similarity">
    <text evidence="2 10">Belongs to the COG6 family.</text>
</comment>
<evidence type="ECO:0000256" key="11">
    <source>
        <dbReference type="SAM" id="MobiDB-lite"/>
    </source>
</evidence>
<dbReference type="SMART" id="SM01087">
    <property type="entry name" value="COG6"/>
    <property type="match status" value="1"/>
</dbReference>
<proteinExistence type="inferred from homology"/>
<evidence type="ECO:0000313" key="15">
    <source>
        <dbReference type="Proteomes" id="UP001338582"/>
    </source>
</evidence>
<evidence type="ECO:0000256" key="1">
    <source>
        <dbReference type="ARBA" id="ARBA00004395"/>
    </source>
</evidence>
<dbReference type="KEGG" id="asau:88171595"/>
<dbReference type="GO" id="GO:0015031">
    <property type="term" value="P:protein transport"/>
    <property type="evidence" value="ECO:0007669"/>
    <property type="project" value="UniProtKB-KW"/>
</dbReference>
<gene>
    <name evidence="14" type="ORF">PUMCH_000526</name>
</gene>
<comment type="subcellular location">
    <subcellularLocation>
        <location evidence="1 10">Golgi apparatus membrane</location>
        <topology evidence="1 10">Peripheral membrane protein</topology>
    </subcellularLocation>
</comment>
<dbReference type="Pfam" id="PF20653">
    <property type="entry name" value="COG6_C"/>
    <property type="match status" value="1"/>
</dbReference>
<dbReference type="PANTHER" id="PTHR21506:SF0">
    <property type="entry name" value="CONSERVED OLIGOMERIC GOLGI COMPLEX SUBUNIT 6"/>
    <property type="match status" value="1"/>
</dbReference>
<evidence type="ECO:0000256" key="6">
    <source>
        <dbReference type="ARBA" id="ARBA00023034"/>
    </source>
</evidence>
<evidence type="ECO:0000256" key="5">
    <source>
        <dbReference type="ARBA" id="ARBA00022927"/>
    </source>
</evidence>
<protein>
    <recommendedName>
        <fullName evidence="3 10">Conserved oligomeric Golgi complex subunit 6</fullName>
        <shortName evidence="10">COG complex subunit 6</shortName>
    </recommendedName>
    <alternativeName>
        <fullName evidence="8 10">Component of oligomeric Golgi complex 6</fullName>
    </alternativeName>
</protein>
<feature type="region of interest" description="Disordered" evidence="11">
    <location>
        <begin position="1"/>
        <end position="20"/>
    </location>
</feature>
<evidence type="ECO:0000256" key="7">
    <source>
        <dbReference type="ARBA" id="ARBA00023136"/>
    </source>
</evidence>
<evidence type="ECO:0000313" key="14">
    <source>
        <dbReference type="EMBL" id="WPK23291.1"/>
    </source>
</evidence>
<dbReference type="GO" id="GO:0000139">
    <property type="term" value="C:Golgi membrane"/>
    <property type="evidence" value="ECO:0007669"/>
    <property type="project" value="UniProtKB-SubCell"/>
</dbReference>
<evidence type="ECO:0000256" key="10">
    <source>
        <dbReference type="RuleBase" id="RU365075"/>
    </source>
</evidence>
<keyword evidence="7 10" id="KW-0472">Membrane</keyword>
<keyword evidence="15" id="KW-1185">Reference proteome</keyword>
<evidence type="ECO:0000259" key="12">
    <source>
        <dbReference type="Pfam" id="PF06419"/>
    </source>
</evidence>
<dbReference type="RefSeq" id="XP_062875678.1">
    <property type="nucleotide sequence ID" value="XM_063019608.1"/>
</dbReference>
<evidence type="ECO:0000256" key="8">
    <source>
        <dbReference type="ARBA" id="ARBA00031348"/>
    </source>
</evidence>
<comment type="function">
    <text evidence="9">Acts as a component of the peripheral membrane COG complex that is involved in intra-Golgi protein trafficking. COG is located at the cis-Golgi, and regulates tethering of retrograde intra-Golgi vesicles and possibly a number of other membrane trafficking events.</text>
</comment>
<name>A0AAX4H405_9ASCO</name>
<comment type="subunit">
    <text evidence="10">Component of the conserved oligomeric Golgi complex.</text>
</comment>
<dbReference type="GO" id="GO:0006891">
    <property type="term" value="P:intra-Golgi vesicle-mediated transport"/>
    <property type="evidence" value="ECO:0007669"/>
    <property type="project" value="UniProtKB-UniRule"/>
</dbReference>
<dbReference type="Proteomes" id="UP001338582">
    <property type="component" value="Chromosome 1"/>
</dbReference>
<organism evidence="14 15">
    <name type="scientific">Australozyma saopauloensis</name>
    <dbReference type="NCBI Taxonomy" id="291208"/>
    <lineage>
        <taxon>Eukaryota</taxon>
        <taxon>Fungi</taxon>
        <taxon>Dikarya</taxon>
        <taxon>Ascomycota</taxon>
        <taxon>Saccharomycotina</taxon>
        <taxon>Pichiomycetes</taxon>
        <taxon>Metschnikowiaceae</taxon>
        <taxon>Australozyma</taxon>
    </lineage>
</organism>
<evidence type="ECO:0000256" key="2">
    <source>
        <dbReference type="ARBA" id="ARBA00011023"/>
    </source>
</evidence>
<keyword evidence="4 10" id="KW-0813">Transport</keyword>